<dbReference type="AlphaFoldDB" id="A0A2V4EFG5"/>
<organism evidence="1 2">
    <name type="scientific">Gilliamella apicola</name>
    <dbReference type="NCBI Taxonomy" id="1196095"/>
    <lineage>
        <taxon>Bacteria</taxon>
        <taxon>Pseudomonadati</taxon>
        <taxon>Pseudomonadota</taxon>
        <taxon>Gammaproteobacteria</taxon>
        <taxon>Orbales</taxon>
        <taxon>Orbaceae</taxon>
        <taxon>Gilliamella</taxon>
    </lineage>
</organism>
<gene>
    <name evidence="1" type="ORF">DKK79_11535</name>
</gene>
<accession>A0A2V4EFG5</accession>
<dbReference type="Gene3D" id="3.60.15.10">
    <property type="entry name" value="Ribonuclease Z/Hydroxyacylglutathione hydrolase-like"/>
    <property type="match status" value="1"/>
</dbReference>
<evidence type="ECO:0008006" key="3">
    <source>
        <dbReference type="Google" id="ProtNLM"/>
    </source>
</evidence>
<proteinExistence type="predicted"/>
<dbReference type="RefSeq" id="WP_110424216.1">
    <property type="nucleotide sequence ID" value="NZ_QGLP01000006.1"/>
</dbReference>
<name>A0A2V4EFG5_9GAMM</name>
<dbReference type="InterPro" id="IPR036866">
    <property type="entry name" value="RibonucZ/Hydroxyglut_hydro"/>
</dbReference>
<dbReference type="EMBL" id="QGLP01000006">
    <property type="protein sequence ID" value="PXZ03468.1"/>
    <property type="molecule type" value="Genomic_DNA"/>
</dbReference>
<dbReference type="Proteomes" id="UP000247483">
    <property type="component" value="Unassembled WGS sequence"/>
</dbReference>
<sequence>MTPKQAILAAKDLQANVLMPAHVGRFSISNHPWYEPFKRITDNSQDPEFDLFTPDHCPTHLARQTRKAFYSLVETGVIL</sequence>
<protein>
    <recommendedName>
        <fullName evidence="3">Metallo-beta-lactamase domain-containing protein</fullName>
    </recommendedName>
</protein>
<comment type="caution">
    <text evidence="1">The sequence shown here is derived from an EMBL/GenBank/DDBJ whole genome shotgun (WGS) entry which is preliminary data.</text>
</comment>
<reference evidence="1 2" key="1">
    <citation type="submission" date="2018-05" db="EMBL/GenBank/DDBJ databases">
        <title>Reference genomes for bee gut microbiota database.</title>
        <authorList>
            <person name="Ellegaard K.M."/>
        </authorList>
    </citation>
    <scope>NUCLEOTIDE SEQUENCE [LARGE SCALE GENOMIC DNA]</scope>
    <source>
        <strain evidence="1 2">ESL0177</strain>
    </source>
</reference>
<evidence type="ECO:0000313" key="1">
    <source>
        <dbReference type="EMBL" id="PXZ03468.1"/>
    </source>
</evidence>
<evidence type="ECO:0000313" key="2">
    <source>
        <dbReference type="Proteomes" id="UP000247483"/>
    </source>
</evidence>